<feature type="domain" description="Penicillin-binding protein dimerisation" evidence="7">
    <location>
        <begin position="51"/>
        <end position="219"/>
    </location>
</feature>
<sequence>MRKKLVILFGMVLLALVGLILKISVINATEGDKYSKQVLMQTQQQYASRVIPCKRGDIFDKNGNLLATSSKVYNVILDCKAINSDQDYLEPTVKALLKFFDADEEKIQKLLTDDKTKNSQYQILLKEVTVDEKKAFDEYTTVGENSKLSDEEKKERENVQGVWFEETYLRSYPFESLACDTIGFTFDAETADWGLEGYYNSTLNGTDGRQYGYFNDSADVEQTIIEPTNGKSIVTTLDVGAQSIVEKYVDAFQERMGAKNIGVIVEDPNTGAILAMDGGDRYDLNE</sequence>
<feature type="non-terminal residue" evidence="8">
    <location>
        <position position="286"/>
    </location>
</feature>
<evidence type="ECO:0000256" key="4">
    <source>
        <dbReference type="ARBA" id="ARBA00022729"/>
    </source>
</evidence>
<dbReference type="Gene3D" id="3.90.1310.10">
    <property type="entry name" value="Penicillin-binding protein 2a (Domain 2)"/>
    <property type="match status" value="1"/>
</dbReference>
<evidence type="ECO:0000256" key="6">
    <source>
        <dbReference type="ARBA" id="ARBA00023251"/>
    </source>
</evidence>
<dbReference type="GO" id="GO:0071555">
    <property type="term" value="P:cell wall organization"/>
    <property type="evidence" value="ECO:0007669"/>
    <property type="project" value="TreeGrafter"/>
</dbReference>
<dbReference type="InterPro" id="IPR036138">
    <property type="entry name" value="PBP_dimer_sf"/>
</dbReference>
<name>C0CNY9_BLAHS</name>
<evidence type="ECO:0000313" key="8">
    <source>
        <dbReference type="EMBL" id="EEG48546.1"/>
    </source>
</evidence>
<dbReference type="GO" id="GO:0046677">
    <property type="term" value="P:response to antibiotic"/>
    <property type="evidence" value="ECO:0007669"/>
    <property type="project" value="UniProtKB-KW"/>
</dbReference>
<evidence type="ECO:0000256" key="2">
    <source>
        <dbReference type="ARBA" id="ARBA00007898"/>
    </source>
</evidence>
<dbReference type="AlphaFoldDB" id="C0CNY9"/>
<organism evidence="8 9">
    <name type="scientific">Blautia hydrogenotrophica (strain DSM 10507 / JCM 14656 / S5a33)</name>
    <name type="common">Ruminococcus hydrogenotrophicus</name>
    <dbReference type="NCBI Taxonomy" id="476272"/>
    <lineage>
        <taxon>Bacteria</taxon>
        <taxon>Bacillati</taxon>
        <taxon>Bacillota</taxon>
        <taxon>Clostridia</taxon>
        <taxon>Lachnospirales</taxon>
        <taxon>Lachnospiraceae</taxon>
        <taxon>Blautia</taxon>
    </lineage>
</organism>
<dbReference type="PANTHER" id="PTHR30627">
    <property type="entry name" value="PEPTIDOGLYCAN D,D-TRANSPEPTIDASE"/>
    <property type="match status" value="1"/>
</dbReference>
<dbReference type="HOGENOM" id="CLU_055557_0_0_9"/>
<dbReference type="SUPFAM" id="SSF56601">
    <property type="entry name" value="beta-lactamase/transpeptidase-like"/>
    <property type="match status" value="1"/>
</dbReference>
<reference evidence="8 9" key="2">
    <citation type="submission" date="2009-02" db="EMBL/GenBank/DDBJ databases">
        <title>Draft genome sequence of Blautia hydrogenotrophica DSM 10507 (Ruminococcus hydrogenotrophicus DSM 10507).</title>
        <authorList>
            <person name="Sudarsanam P."/>
            <person name="Ley R."/>
            <person name="Guruge J."/>
            <person name="Turnbaugh P.J."/>
            <person name="Mahowald M."/>
            <person name="Liep D."/>
            <person name="Gordon J."/>
        </authorList>
    </citation>
    <scope>NUCLEOTIDE SEQUENCE [LARGE SCALE GENOMIC DNA]</scope>
    <source>
        <strain evidence="9">DSM 10507 / JCM 14656 / S5a33</strain>
    </source>
</reference>
<reference evidence="8 9" key="1">
    <citation type="submission" date="2009-01" db="EMBL/GenBank/DDBJ databases">
        <authorList>
            <person name="Fulton L."/>
            <person name="Clifton S."/>
            <person name="Fulton B."/>
            <person name="Xu J."/>
            <person name="Minx P."/>
            <person name="Pepin K.H."/>
            <person name="Johnson M."/>
            <person name="Bhonagiri V."/>
            <person name="Nash W.E."/>
            <person name="Mardis E.R."/>
            <person name="Wilson R.K."/>
        </authorList>
    </citation>
    <scope>NUCLEOTIDE SEQUENCE [LARGE SCALE GENOMIC DNA]</scope>
    <source>
        <strain evidence="9">DSM 10507 / JCM 14656 / S5a33</strain>
    </source>
</reference>
<dbReference type="Pfam" id="PF03717">
    <property type="entry name" value="PBP_dimer"/>
    <property type="match status" value="1"/>
</dbReference>
<keyword evidence="5" id="KW-0378">Hydrolase</keyword>
<accession>C0CNY9</accession>
<dbReference type="GO" id="GO:0008800">
    <property type="term" value="F:beta-lactamase activity"/>
    <property type="evidence" value="ECO:0007669"/>
    <property type="project" value="UniProtKB-EC"/>
</dbReference>
<dbReference type="InterPro" id="IPR012338">
    <property type="entry name" value="Beta-lactam/transpept-like"/>
</dbReference>
<evidence type="ECO:0000259" key="7">
    <source>
        <dbReference type="Pfam" id="PF03717"/>
    </source>
</evidence>
<dbReference type="GO" id="GO:0008658">
    <property type="term" value="F:penicillin binding"/>
    <property type="evidence" value="ECO:0007669"/>
    <property type="project" value="InterPro"/>
</dbReference>
<dbReference type="PANTHER" id="PTHR30627:SF6">
    <property type="entry name" value="BETA-LACTAMASE YBXI-RELATED"/>
    <property type="match status" value="1"/>
</dbReference>
<protein>
    <recommendedName>
        <fullName evidence="3">beta-lactamase</fullName>
        <ecNumber evidence="3">3.5.2.6</ecNumber>
    </recommendedName>
</protein>
<comment type="catalytic activity">
    <reaction evidence="1">
        <text>a beta-lactam + H2O = a substituted beta-amino acid</text>
        <dbReference type="Rhea" id="RHEA:20401"/>
        <dbReference type="ChEBI" id="CHEBI:15377"/>
        <dbReference type="ChEBI" id="CHEBI:35627"/>
        <dbReference type="ChEBI" id="CHEBI:140347"/>
        <dbReference type="EC" id="3.5.2.6"/>
    </reaction>
</comment>
<evidence type="ECO:0000256" key="1">
    <source>
        <dbReference type="ARBA" id="ARBA00001526"/>
    </source>
</evidence>
<keyword evidence="9" id="KW-1185">Reference proteome</keyword>
<dbReference type="SUPFAM" id="SSF56519">
    <property type="entry name" value="Penicillin binding protein dimerisation domain"/>
    <property type="match status" value="1"/>
</dbReference>
<dbReference type="Proteomes" id="UP000003100">
    <property type="component" value="Unassembled WGS sequence"/>
</dbReference>
<evidence type="ECO:0000313" key="9">
    <source>
        <dbReference type="Proteomes" id="UP000003100"/>
    </source>
</evidence>
<dbReference type="EMBL" id="ACBZ01000140">
    <property type="protein sequence ID" value="EEG48546.1"/>
    <property type="molecule type" value="Genomic_DNA"/>
</dbReference>
<dbReference type="InterPro" id="IPR005311">
    <property type="entry name" value="PBP_dimer"/>
</dbReference>
<dbReference type="PATRIC" id="fig|476272.21.peg.718"/>
<dbReference type="InterPro" id="IPR050515">
    <property type="entry name" value="Beta-lactam/transpept"/>
</dbReference>
<keyword evidence="4" id="KW-0732">Signal</keyword>
<evidence type="ECO:0000256" key="5">
    <source>
        <dbReference type="ARBA" id="ARBA00022801"/>
    </source>
</evidence>
<comment type="similarity">
    <text evidence="2">Belongs to the class-D beta-lactamase family.</text>
</comment>
<dbReference type="EC" id="3.5.2.6" evidence="3"/>
<gene>
    <name evidence="8" type="ORF">RUMHYD_02590</name>
</gene>
<dbReference type="eggNOG" id="COG0768">
    <property type="taxonomic scope" value="Bacteria"/>
</dbReference>
<dbReference type="GO" id="GO:0005886">
    <property type="term" value="C:plasma membrane"/>
    <property type="evidence" value="ECO:0007669"/>
    <property type="project" value="TreeGrafter"/>
</dbReference>
<proteinExistence type="inferred from homology"/>
<dbReference type="Gene3D" id="3.40.710.10">
    <property type="entry name" value="DD-peptidase/beta-lactamase superfamily"/>
    <property type="match status" value="1"/>
</dbReference>
<keyword evidence="6" id="KW-0046">Antibiotic resistance</keyword>
<evidence type="ECO:0000256" key="3">
    <source>
        <dbReference type="ARBA" id="ARBA00012865"/>
    </source>
</evidence>
<comment type="caution">
    <text evidence="8">The sequence shown here is derived from an EMBL/GenBank/DDBJ whole genome shotgun (WGS) entry which is preliminary data.</text>
</comment>